<sequence>MTTGFQNSETHLPKKVPKNNKKRCKYCYAQGIRKDTIYFCNECQDQPGLCLDSFGDSFNKFL</sequence>
<evidence type="ECO:0000259" key="1">
    <source>
        <dbReference type="Pfam" id="PF13842"/>
    </source>
</evidence>
<dbReference type="OrthoDB" id="2155935at2759"/>
<comment type="caution">
    <text evidence="2">The sequence shown here is derived from an EMBL/GenBank/DDBJ whole genome shotgun (WGS) entry which is preliminary data.</text>
</comment>
<organism evidence="2 3">
    <name type="scientific">Aphis craccivora</name>
    <name type="common">Cowpea aphid</name>
    <dbReference type="NCBI Taxonomy" id="307492"/>
    <lineage>
        <taxon>Eukaryota</taxon>
        <taxon>Metazoa</taxon>
        <taxon>Ecdysozoa</taxon>
        <taxon>Arthropoda</taxon>
        <taxon>Hexapoda</taxon>
        <taxon>Insecta</taxon>
        <taxon>Pterygota</taxon>
        <taxon>Neoptera</taxon>
        <taxon>Paraneoptera</taxon>
        <taxon>Hemiptera</taxon>
        <taxon>Sternorrhyncha</taxon>
        <taxon>Aphidomorpha</taxon>
        <taxon>Aphidoidea</taxon>
        <taxon>Aphididae</taxon>
        <taxon>Aphidini</taxon>
        <taxon>Aphis</taxon>
        <taxon>Aphis</taxon>
    </lineage>
</organism>
<name>A0A6G0YB69_APHCR</name>
<dbReference type="Pfam" id="PF13842">
    <property type="entry name" value="zf-Tnp_2"/>
    <property type="match status" value="1"/>
</dbReference>
<dbReference type="EMBL" id="VUJU01004979">
    <property type="protein sequence ID" value="KAF0752656.1"/>
    <property type="molecule type" value="Genomic_DNA"/>
</dbReference>
<dbReference type="Proteomes" id="UP000478052">
    <property type="component" value="Unassembled WGS sequence"/>
</dbReference>
<evidence type="ECO:0000313" key="3">
    <source>
        <dbReference type="Proteomes" id="UP000478052"/>
    </source>
</evidence>
<protein>
    <submittedName>
        <fullName evidence="2">PiggyBac transposable element-derived protein 4-like</fullName>
    </submittedName>
</protein>
<accession>A0A6G0YB69</accession>
<reference evidence="2 3" key="1">
    <citation type="submission" date="2019-08" db="EMBL/GenBank/DDBJ databases">
        <title>Whole genome of Aphis craccivora.</title>
        <authorList>
            <person name="Voronova N.V."/>
            <person name="Shulinski R.S."/>
            <person name="Bandarenka Y.V."/>
            <person name="Zhorov D.G."/>
            <person name="Warner D."/>
        </authorList>
    </citation>
    <scope>NUCLEOTIDE SEQUENCE [LARGE SCALE GENOMIC DNA]</scope>
    <source>
        <strain evidence="2">180601</strain>
        <tissue evidence="2">Whole Body</tissue>
    </source>
</reference>
<keyword evidence="3" id="KW-1185">Reference proteome</keyword>
<proteinExistence type="predicted"/>
<gene>
    <name evidence="2" type="ORF">FWK35_00011983</name>
</gene>
<dbReference type="InterPro" id="IPR032718">
    <property type="entry name" value="PGBD4_Znf_C"/>
</dbReference>
<evidence type="ECO:0000313" key="2">
    <source>
        <dbReference type="EMBL" id="KAF0752656.1"/>
    </source>
</evidence>
<dbReference type="AlphaFoldDB" id="A0A6G0YB69"/>
<feature type="domain" description="PiggyBac transposable element-derived protein 4 C-terminal zinc-finger" evidence="1">
    <location>
        <begin position="7"/>
        <end position="52"/>
    </location>
</feature>